<comment type="caution">
    <text evidence="1">The sequence shown here is derived from an EMBL/GenBank/DDBJ whole genome shotgun (WGS) entry which is preliminary data.</text>
</comment>
<accession>A0A6L8KFG5</accession>
<dbReference type="Proteomes" id="UP000479335">
    <property type="component" value="Unassembled WGS sequence"/>
</dbReference>
<protein>
    <submittedName>
        <fullName evidence="1">Uncharacterized protein</fullName>
    </submittedName>
</protein>
<dbReference type="AlphaFoldDB" id="A0A6L8KFG5"/>
<sequence>MHALLLVAMPLIFDCPRVIDIEQTTLVADKTWELVQDADLPPASLTTVAVYTQHPSDGGNLAPDHSEKTADTEITSWRLPPDFAPYWAACVYIHSRILLAKRIPAEARQCHLTEALRANKPNGVLSFVCE</sequence>
<name>A0A6L8KFG5_9BURK</name>
<reference evidence="1 2" key="1">
    <citation type="submission" date="2019-12" db="EMBL/GenBank/DDBJ databases">
        <title>Novel species isolated from a subtropical stream in China.</title>
        <authorList>
            <person name="Lu H."/>
        </authorList>
    </citation>
    <scope>NUCLEOTIDE SEQUENCE [LARGE SCALE GENOMIC DNA]</scope>
    <source>
        <strain evidence="1 2">FT135W</strain>
    </source>
</reference>
<keyword evidence="2" id="KW-1185">Reference proteome</keyword>
<evidence type="ECO:0000313" key="2">
    <source>
        <dbReference type="Proteomes" id="UP000479335"/>
    </source>
</evidence>
<dbReference type="InterPro" id="IPR049973">
    <property type="entry name" value="STY0301-like"/>
</dbReference>
<dbReference type="EMBL" id="WWCN01000023">
    <property type="protein sequence ID" value="MYM26199.1"/>
    <property type="molecule type" value="Genomic_DNA"/>
</dbReference>
<proteinExistence type="predicted"/>
<dbReference type="RefSeq" id="WP_161009635.1">
    <property type="nucleotide sequence ID" value="NZ_WWCN01000023.1"/>
</dbReference>
<gene>
    <name evidence="1" type="ORF">GTP46_26575</name>
</gene>
<organism evidence="1 2">
    <name type="scientific">Duganella flavida</name>
    <dbReference type="NCBI Taxonomy" id="2692175"/>
    <lineage>
        <taxon>Bacteria</taxon>
        <taxon>Pseudomonadati</taxon>
        <taxon>Pseudomonadota</taxon>
        <taxon>Betaproteobacteria</taxon>
        <taxon>Burkholderiales</taxon>
        <taxon>Oxalobacteraceae</taxon>
        <taxon>Telluria group</taxon>
        <taxon>Duganella</taxon>
    </lineage>
</organism>
<dbReference type="NCBIfam" id="NF042415">
    <property type="entry name" value="STY0301_fam"/>
    <property type="match status" value="1"/>
</dbReference>
<evidence type="ECO:0000313" key="1">
    <source>
        <dbReference type="EMBL" id="MYM26199.1"/>
    </source>
</evidence>